<comment type="subcellular location">
    <subcellularLocation>
        <location evidence="1 7">Cell membrane</location>
        <topology evidence="1 7">Multi-pass membrane protein</topology>
    </subcellularLocation>
</comment>
<dbReference type="InterPro" id="IPR035906">
    <property type="entry name" value="MetI-like_sf"/>
</dbReference>
<evidence type="ECO:0000256" key="6">
    <source>
        <dbReference type="ARBA" id="ARBA00023136"/>
    </source>
</evidence>
<feature type="transmembrane region" description="Helical" evidence="7">
    <location>
        <begin position="202"/>
        <end position="224"/>
    </location>
</feature>
<keyword evidence="3" id="KW-1003">Cell membrane</keyword>
<dbReference type="Gene3D" id="1.10.3720.10">
    <property type="entry name" value="MetI-like"/>
    <property type="match status" value="1"/>
</dbReference>
<dbReference type="EMBL" id="CP146203">
    <property type="protein sequence ID" value="XBH21045.1"/>
    <property type="molecule type" value="Genomic_DNA"/>
</dbReference>
<proteinExistence type="inferred from homology"/>
<keyword evidence="4 7" id="KW-0812">Transmembrane</keyword>
<evidence type="ECO:0000256" key="7">
    <source>
        <dbReference type="RuleBase" id="RU363032"/>
    </source>
</evidence>
<dbReference type="InterPro" id="IPR051393">
    <property type="entry name" value="ABC_transporter_permease"/>
</dbReference>
<keyword evidence="6 7" id="KW-0472">Membrane</keyword>
<accession>A0AAU7DUU2</accession>
<keyword evidence="2 7" id="KW-0813">Transport</keyword>
<dbReference type="PANTHER" id="PTHR30193:SF18">
    <property type="entry name" value="OSMOPROTECTIVE COMPOUNDS UPTAKE PERMEASE PROTEIN GGTC"/>
    <property type="match status" value="1"/>
</dbReference>
<feature type="transmembrane region" description="Helical" evidence="7">
    <location>
        <begin position="44"/>
        <end position="67"/>
    </location>
</feature>
<keyword evidence="5 7" id="KW-1133">Transmembrane helix</keyword>
<protein>
    <submittedName>
        <fullName evidence="9">Sugar ABC transporter permease</fullName>
    </submittedName>
</protein>
<dbReference type="AlphaFoldDB" id="A0AAU7DUU2"/>
<dbReference type="CDD" id="cd06261">
    <property type="entry name" value="TM_PBP2"/>
    <property type="match status" value="1"/>
</dbReference>
<evidence type="ECO:0000256" key="4">
    <source>
        <dbReference type="ARBA" id="ARBA00022692"/>
    </source>
</evidence>
<dbReference type="Pfam" id="PF00528">
    <property type="entry name" value="BPD_transp_1"/>
    <property type="match status" value="1"/>
</dbReference>
<feature type="transmembrane region" description="Helical" evidence="7">
    <location>
        <begin position="138"/>
        <end position="157"/>
    </location>
</feature>
<comment type="similarity">
    <text evidence="7">Belongs to the binding-protein-dependent transport system permease family.</text>
</comment>
<evidence type="ECO:0000313" key="9">
    <source>
        <dbReference type="EMBL" id="XBH21045.1"/>
    </source>
</evidence>
<organism evidence="9">
    <name type="scientific">Jonesiaceae bacterium BS-20</name>
    <dbReference type="NCBI Taxonomy" id="3120821"/>
    <lineage>
        <taxon>Bacteria</taxon>
        <taxon>Bacillati</taxon>
        <taxon>Actinomycetota</taxon>
        <taxon>Actinomycetes</taxon>
        <taxon>Micrococcales</taxon>
        <taxon>Jonesiaceae</taxon>
    </lineage>
</organism>
<gene>
    <name evidence="9" type="ORF">V5R04_12600</name>
</gene>
<feature type="domain" description="ABC transmembrane type-1" evidence="8">
    <location>
        <begin position="101"/>
        <end position="324"/>
    </location>
</feature>
<evidence type="ECO:0000256" key="2">
    <source>
        <dbReference type="ARBA" id="ARBA00022448"/>
    </source>
</evidence>
<dbReference type="PANTHER" id="PTHR30193">
    <property type="entry name" value="ABC TRANSPORTER PERMEASE PROTEIN"/>
    <property type="match status" value="1"/>
</dbReference>
<sequence length="335" mass="37113">MDWLLNANTTSEKFLVMFAAIALFVLVMGAVLLFVEKLPRAPRWVLVAAFLGPALLGLAFGLVYPALSTVKASFYNGDGSKFVGMENYATAFTQGEFQQVLFNTIAWTLFVPLVSTGVGLTYAVLVDKSRIEKFAKTLMFLPMSISMVGAGIIWKFMYEYRAIIEGVPADKQPAQIGLLNQVLIWMGLEPQQFLLNGPWNNMFLMVVMIWIQSGFAMTILSAAIKAIPEDTNEAARLDGVGGIKLFWYITIPSVRPALVVVVTTIAMGTLKVFDIVRTMTGGNFGTQVIANEFYTQSFRQFNFGLGAALAVLLFVFIIPLVVYNVFQMRKSEEIR</sequence>
<dbReference type="InterPro" id="IPR000515">
    <property type="entry name" value="MetI-like"/>
</dbReference>
<feature type="transmembrane region" description="Helical" evidence="7">
    <location>
        <begin position="105"/>
        <end position="126"/>
    </location>
</feature>
<dbReference type="GO" id="GO:0005886">
    <property type="term" value="C:plasma membrane"/>
    <property type="evidence" value="ECO:0007669"/>
    <property type="project" value="UniProtKB-SubCell"/>
</dbReference>
<dbReference type="GO" id="GO:0055085">
    <property type="term" value="P:transmembrane transport"/>
    <property type="evidence" value="ECO:0007669"/>
    <property type="project" value="InterPro"/>
</dbReference>
<dbReference type="SUPFAM" id="SSF161098">
    <property type="entry name" value="MetI-like"/>
    <property type="match status" value="1"/>
</dbReference>
<reference evidence="9" key="1">
    <citation type="submission" date="2024-02" db="EMBL/GenBank/DDBJ databases">
        <title>Tomenella chthoni gen. nov. sp. nov., a member of the family Jonesiaceae isolated from bat guano.</title>
        <authorList>
            <person name="Miller S.L."/>
            <person name="King J."/>
            <person name="Sankaranarayanan K."/>
            <person name="Lawson P.A."/>
        </authorList>
    </citation>
    <scope>NUCLEOTIDE SEQUENCE</scope>
    <source>
        <strain evidence="9">BS-20</strain>
    </source>
</reference>
<evidence type="ECO:0000256" key="5">
    <source>
        <dbReference type="ARBA" id="ARBA00022989"/>
    </source>
</evidence>
<evidence type="ECO:0000259" key="8">
    <source>
        <dbReference type="PROSITE" id="PS50928"/>
    </source>
</evidence>
<feature type="transmembrane region" description="Helical" evidence="7">
    <location>
        <begin position="303"/>
        <end position="326"/>
    </location>
</feature>
<name>A0AAU7DUU2_9MICO</name>
<evidence type="ECO:0000256" key="1">
    <source>
        <dbReference type="ARBA" id="ARBA00004651"/>
    </source>
</evidence>
<feature type="transmembrane region" description="Helical" evidence="7">
    <location>
        <begin position="14"/>
        <end position="35"/>
    </location>
</feature>
<feature type="transmembrane region" description="Helical" evidence="7">
    <location>
        <begin position="245"/>
        <end position="270"/>
    </location>
</feature>
<dbReference type="PROSITE" id="PS50928">
    <property type="entry name" value="ABC_TM1"/>
    <property type="match status" value="1"/>
</dbReference>
<evidence type="ECO:0000256" key="3">
    <source>
        <dbReference type="ARBA" id="ARBA00022475"/>
    </source>
</evidence>